<sequence>MFDRHRLLSARVVAITASLLALWIHWPLPTRAPWSSTREPELSSNLPNWGSVCSQGYRSRQSFSTLTSSARLDFVEAFLSMKQSGFLDQLVVKHLSVPPSLFLVSSSTPSHALRIRNGVAQLVQRSTVRDSLLGPFGKRP</sequence>
<comment type="caution">
    <text evidence="2">The sequence shown here is derived from an EMBL/GenBank/DDBJ whole genome shotgun (WGS) entry which is preliminary data.</text>
</comment>
<name>A0A1Y2HHR7_9FUNG</name>
<dbReference type="AlphaFoldDB" id="A0A1Y2HHR7"/>
<gene>
    <name evidence="2" type="ORF">BCR44DRAFT_362163</name>
</gene>
<proteinExistence type="predicted"/>
<dbReference type="EMBL" id="MCFL01000031">
    <property type="protein sequence ID" value="ORZ34069.1"/>
    <property type="molecule type" value="Genomic_DNA"/>
</dbReference>
<accession>A0A1Y2HHR7</accession>
<evidence type="ECO:0000313" key="3">
    <source>
        <dbReference type="Proteomes" id="UP000193411"/>
    </source>
</evidence>
<evidence type="ECO:0000313" key="2">
    <source>
        <dbReference type="EMBL" id="ORZ34069.1"/>
    </source>
</evidence>
<organism evidence="2 3">
    <name type="scientific">Catenaria anguillulae PL171</name>
    <dbReference type="NCBI Taxonomy" id="765915"/>
    <lineage>
        <taxon>Eukaryota</taxon>
        <taxon>Fungi</taxon>
        <taxon>Fungi incertae sedis</taxon>
        <taxon>Blastocladiomycota</taxon>
        <taxon>Blastocladiomycetes</taxon>
        <taxon>Blastocladiales</taxon>
        <taxon>Catenariaceae</taxon>
        <taxon>Catenaria</taxon>
    </lineage>
</organism>
<protein>
    <submittedName>
        <fullName evidence="2">Uncharacterized protein</fullName>
    </submittedName>
</protein>
<dbReference type="Proteomes" id="UP000193411">
    <property type="component" value="Unassembled WGS sequence"/>
</dbReference>
<keyword evidence="1" id="KW-0812">Transmembrane</keyword>
<keyword evidence="1" id="KW-0472">Membrane</keyword>
<reference evidence="2 3" key="1">
    <citation type="submission" date="2016-07" db="EMBL/GenBank/DDBJ databases">
        <title>Pervasive Adenine N6-methylation of Active Genes in Fungi.</title>
        <authorList>
            <consortium name="DOE Joint Genome Institute"/>
            <person name="Mondo S.J."/>
            <person name="Dannebaum R.O."/>
            <person name="Kuo R.C."/>
            <person name="Labutti K."/>
            <person name="Haridas S."/>
            <person name="Kuo A."/>
            <person name="Salamov A."/>
            <person name="Ahrendt S.R."/>
            <person name="Lipzen A."/>
            <person name="Sullivan W."/>
            <person name="Andreopoulos W.B."/>
            <person name="Clum A."/>
            <person name="Lindquist E."/>
            <person name="Daum C."/>
            <person name="Ramamoorthy G.K."/>
            <person name="Gryganskyi A."/>
            <person name="Culley D."/>
            <person name="Magnuson J.K."/>
            <person name="James T.Y."/>
            <person name="O'Malley M.A."/>
            <person name="Stajich J.E."/>
            <person name="Spatafora J.W."/>
            <person name="Visel A."/>
            <person name="Grigoriev I.V."/>
        </authorList>
    </citation>
    <scope>NUCLEOTIDE SEQUENCE [LARGE SCALE GENOMIC DNA]</scope>
    <source>
        <strain evidence="2 3">PL171</strain>
    </source>
</reference>
<evidence type="ECO:0000256" key="1">
    <source>
        <dbReference type="SAM" id="Phobius"/>
    </source>
</evidence>
<keyword evidence="1" id="KW-1133">Transmembrane helix</keyword>
<keyword evidence="3" id="KW-1185">Reference proteome</keyword>
<feature type="transmembrane region" description="Helical" evidence="1">
    <location>
        <begin position="7"/>
        <end position="26"/>
    </location>
</feature>